<protein>
    <recommendedName>
        <fullName evidence="5">Serine/threonine protein kinase</fullName>
    </recommendedName>
</protein>
<feature type="transmembrane region" description="Helical" evidence="2">
    <location>
        <begin position="96"/>
        <end position="119"/>
    </location>
</feature>
<evidence type="ECO:0000256" key="2">
    <source>
        <dbReference type="SAM" id="Phobius"/>
    </source>
</evidence>
<evidence type="ECO:0000313" key="3">
    <source>
        <dbReference type="EMBL" id="QDB80072.1"/>
    </source>
</evidence>
<keyword evidence="2" id="KW-0812">Transmembrane</keyword>
<organism evidence="3 4">
    <name type="scientific">Georgenia wutianyii</name>
    <dbReference type="NCBI Taxonomy" id="2585135"/>
    <lineage>
        <taxon>Bacteria</taxon>
        <taxon>Bacillati</taxon>
        <taxon>Actinomycetota</taxon>
        <taxon>Actinomycetes</taxon>
        <taxon>Micrococcales</taxon>
        <taxon>Bogoriellaceae</taxon>
        <taxon>Georgenia</taxon>
    </lineage>
</organism>
<accession>A0ABX5VNN6</accession>
<evidence type="ECO:0000256" key="1">
    <source>
        <dbReference type="SAM" id="MobiDB-lite"/>
    </source>
</evidence>
<keyword evidence="2" id="KW-1133">Transmembrane helix</keyword>
<dbReference type="RefSeq" id="WP_139948939.1">
    <property type="nucleotide sequence ID" value="NZ_CP040899.1"/>
</dbReference>
<evidence type="ECO:0008006" key="5">
    <source>
        <dbReference type="Google" id="ProtNLM"/>
    </source>
</evidence>
<keyword evidence="4" id="KW-1185">Reference proteome</keyword>
<feature type="region of interest" description="Disordered" evidence="1">
    <location>
        <begin position="1"/>
        <end position="92"/>
    </location>
</feature>
<feature type="compositionally biased region" description="Acidic residues" evidence="1">
    <location>
        <begin position="79"/>
        <end position="90"/>
    </location>
</feature>
<dbReference type="EMBL" id="CP040899">
    <property type="protein sequence ID" value="QDB80072.1"/>
    <property type="molecule type" value="Genomic_DNA"/>
</dbReference>
<sequence length="301" mass="31260">MSQQPPGPSGESDDDRTPHDGEPDHGAPEEQPTESLDRSPYDVPEGDTPPQEETAAYPAASYGQAPDPTSTIYSGTTDTEPEPEPGDEDGDGRRRWVLPVVIAAIVLLVAGGIAAALLLGGDDDEPAPAASTTAAVAATTPAGDETTAPTEEPTDAATTPAPTEEPTGPDESLIEDLDTSVTVGDVTFELTGEGFTPDVGIQGATEAVRGVYAAGDERIEMLATTWPDNAAADAFAARLVEGVDGEQVETGSTYTNDTGTFWAFVLSDGRGRYIWTTDRGHVLEVTGSPEYVGGFYSAFPL</sequence>
<feature type="compositionally biased region" description="Basic and acidic residues" evidence="1">
    <location>
        <begin position="15"/>
        <end position="28"/>
    </location>
</feature>
<feature type="region of interest" description="Disordered" evidence="1">
    <location>
        <begin position="126"/>
        <end position="173"/>
    </location>
</feature>
<feature type="compositionally biased region" description="Low complexity" evidence="1">
    <location>
        <begin position="127"/>
        <end position="171"/>
    </location>
</feature>
<reference evidence="3 4" key="1">
    <citation type="submission" date="2019-05" db="EMBL/GenBank/DDBJ databases">
        <title>Georgenia *** sp. nov., and Georgenia *** sp. nov., isolated from the intestinal contents of plateau pika (Ochotona curzoniae) in the Qinghai-Tibet plateau of China.</title>
        <authorList>
            <person name="Tian Z."/>
        </authorList>
    </citation>
    <scope>NUCLEOTIDE SEQUENCE [LARGE SCALE GENOMIC DNA]</scope>
    <source>
        <strain evidence="3 4">Z294</strain>
    </source>
</reference>
<gene>
    <name evidence="3" type="ORF">FE251_12280</name>
</gene>
<proteinExistence type="predicted"/>
<evidence type="ECO:0000313" key="4">
    <source>
        <dbReference type="Proteomes" id="UP000313948"/>
    </source>
</evidence>
<keyword evidence="2" id="KW-0472">Membrane</keyword>
<name>A0ABX5VNN6_9MICO</name>
<dbReference type="Proteomes" id="UP000313948">
    <property type="component" value="Chromosome"/>
</dbReference>